<dbReference type="Pfam" id="PF01047">
    <property type="entry name" value="MarR"/>
    <property type="match status" value="1"/>
</dbReference>
<dbReference type="Gene3D" id="1.10.10.10">
    <property type="entry name" value="Winged helix-like DNA-binding domain superfamily/Winged helix DNA-binding domain"/>
    <property type="match status" value="1"/>
</dbReference>
<dbReference type="SMART" id="SM00347">
    <property type="entry name" value="HTH_MARR"/>
    <property type="match status" value="1"/>
</dbReference>
<dbReference type="PANTHER" id="PTHR39515:SF2">
    <property type="entry name" value="HTH-TYPE TRANSCRIPTIONAL REGULATOR RV0880"/>
    <property type="match status" value="1"/>
</dbReference>
<evidence type="ECO:0000313" key="3">
    <source>
        <dbReference type="Proteomes" id="UP000465361"/>
    </source>
</evidence>
<dbReference type="InterPro" id="IPR052526">
    <property type="entry name" value="HTH-type_Bedaq_tolerance"/>
</dbReference>
<proteinExistence type="predicted"/>
<dbReference type="Proteomes" id="UP000465361">
    <property type="component" value="Unassembled WGS sequence"/>
</dbReference>
<keyword evidence="3" id="KW-1185">Reference proteome</keyword>
<gene>
    <name evidence="2" type="ORF">MBOT_27650</name>
</gene>
<organism evidence="2 3">
    <name type="scientific">Mycobacterium botniense</name>
    <dbReference type="NCBI Taxonomy" id="84962"/>
    <lineage>
        <taxon>Bacteria</taxon>
        <taxon>Bacillati</taxon>
        <taxon>Actinomycetota</taxon>
        <taxon>Actinomycetes</taxon>
        <taxon>Mycobacteriales</taxon>
        <taxon>Mycobacteriaceae</taxon>
        <taxon>Mycobacterium</taxon>
    </lineage>
</organism>
<evidence type="ECO:0000259" key="1">
    <source>
        <dbReference type="PROSITE" id="PS50995"/>
    </source>
</evidence>
<reference evidence="2 3" key="1">
    <citation type="journal article" date="2019" name="Emerg. Microbes Infect.">
        <title>Comprehensive subspecies identification of 175 nontuberculous mycobacteria species based on 7547 genomic profiles.</title>
        <authorList>
            <person name="Matsumoto Y."/>
            <person name="Kinjo T."/>
            <person name="Motooka D."/>
            <person name="Nabeya D."/>
            <person name="Jung N."/>
            <person name="Uechi K."/>
            <person name="Horii T."/>
            <person name="Iida T."/>
            <person name="Fujita J."/>
            <person name="Nakamura S."/>
        </authorList>
    </citation>
    <scope>NUCLEOTIDE SEQUENCE [LARGE SCALE GENOMIC DNA]</scope>
    <source>
        <strain evidence="2 3">JCM 17322</strain>
    </source>
</reference>
<name>A0A7I9Y055_9MYCO</name>
<sequence>MMGIVISSAPVKPAADYGASGGSGSGLGAELLAVVARLNRLATQRIQLPLPVAQARLLSTIEAHGEARICDLAAIDHCSQPTMTTQVRRLEDAGLVTRTVDPGDARAVRIRITPEGVRTLDRVRADRAAAIDPQLACLTPRERQILADAVSVLRRLVEDAAPASPHPSTR</sequence>
<protein>
    <submittedName>
        <fullName evidence="2">MarR family transcriptional regulator</fullName>
    </submittedName>
</protein>
<dbReference type="InterPro" id="IPR000835">
    <property type="entry name" value="HTH_MarR-typ"/>
</dbReference>
<dbReference type="InterPro" id="IPR036388">
    <property type="entry name" value="WH-like_DNA-bd_sf"/>
</dbReference>
<accession>A0A7I9Y055</accession>
<dbReference type="InterPro" id="IPR036390">
    <property type="entry name" value="WH_DNA-bd_sf"/>
</dbReference>
<dbReference type="EMBL" id="BLKW01000004">
    <property type="protein sequence ID" value="GFG75400.1"/>
    <property type="molecule type" value="Genomic_DNA"/>
</dbReference>
<evidence type="ECO:0000313" key="2">
    <source>
        <dbReference type="EMBL" id="GFG75400.1"/>
    </source>
</evidence>
<feature type="domain" description="HTH marR-type" evidence="1">
    <location>
        <begin position="28"/>
        <end position="155"/>
    </location>
</feature>
<dbReference type="SUPFAM" id="SSF46785">
    <property type="entry name" value="Winged helix' DNA-binding domain"/>
    <property type="match status" value="1"/>
</dbReference>
<dbReference type="AlphaFoldDB" id="A0A7I9Y055"/>
<dbReference type="GO" id="GO:0003700">
    <property type="term" value="F:DNA-binding transcription factor activity"/>
    <property type="evidence" value="ECO:0007669"/>
    <property type="project" value="InterPro"/>
</dbReference>
<comment type="caution">
    <text evidence="2">The sequence shown here is derived from an EMBL/GenBank/DDBJ whole genome shotgun (WGS) entry which is preliminary data.</text>
</comment>
<dbReference type="PROSITE" id="PS50995">
    <property type="entry name" value="HTH_MARR_2"/>
    <property type="match status" value="1"/>
</dbReference>
<dbReference type="PANTHER" id="PTHR39515">
    <property type="entry name" value="CONSERVED PROTEIN"/>
    <property type="match status" value="1"/>
</dbReference>